<protein>
    <recommendedName>
        <fullName evidence="3">GYD domain-containing protein</fullName>
    </recommendedName>
</protein>
<dbReference type="RefSeq" id="WP_220806737.1">
    <property type="nucleotide sequence ID" value="NZ_BPMK01000002.1"/>
</dbReference>
<evidence type="ECO:0000313" key="2">
    <source>
        <dbReference type="Proteomes" id="UP000887222"/>
    </source>
</evidence>
<dbReference type="InterPro" id="IPR014845">
    <property type="entry name" value="GYD/TTHA1554"/>
</dbReference>
<name>A0ABQ4Q0A2_9BURK</name>
<dbReference type="EMBL" id="BPMK01000002">
    <property type="protein sequence ID" value="GIZ50565.1"/>
    <property type="molecule type" value="Genomic_DNA"/>
</dbReference>
<organism evidence="1 2">
    <name type="scientific">Noviherbaspirillum aridicola</name>
    <dbReference type="NCBI Taxonomy" id="2849687"/>
    <lineage>
        <taxon>Bacteria</taxon>
        <taxon>Pseudomonadati</taxon>
        <taxon>Pseudomonadota</taxon>
        <taxon>Betaproteobacteria</taxon>
        <taxon>Burkholderiales</taxon>
        <taxon>Oxalobacteraceae</taxon>
        <taxon>Noviherbaspirillum</taxon>
    </lineage>
</organism>
<accession>A0ABQ4Q0A2</accession>
<sequence>MPFFLHQWKYKDHEVKAMLENEQNREHVVSLAVEAFGGNLHQFFFCFGSYDGIAISEFPDSEAALACVMTITSHGGLARCETTALFNVEEGMAAMSHANNVMEGDSPYQAPSRTH</sequence>
<comment type="caution">
    <text evidence="1">The sequence shown here is derived from an EMBL/GenBank/DDBJ whole genome shotgun (WGS) entry which is preliminary data.</text>
</comment>
<evidence type="ECO:0000313" key="1">
    <source>
        <dbReference type="EMBL" id="GIZ50565.1"/>
    </source>
</evidence>
<keyword evidence="2" id="KW-1185">Reference proteome</keyword>
<reference evidence="1 2" key="1">
    <citation type="journal article" date="2022" name="Int. J. Syst. Evol. Microbiol.">
        <title>Noviherbaspirillum aridicola sp. nov., isolated from an arid soil in Pakistan.</title>
        <authorList>
            <person name="Khan I.U."/>
            <person name="Saqib M."/>
            <person name="Amin A."/>
            <person name="Hussain F."/>
            <person name="Li L."/>
            <person name="Liu Y.H."/>
            <person name="Fang B.Z."/>
            <person name="Ahmed I."/>
            <person name="Li W.J."/>
        </authorList>
    </citation>
    <scope>NUCLEOTIDE SEQUENCE [LARGE SCALE GENOMIC DNA]</scope>
    <source>
        <strain evidence="1 2">NCCP-691</strain>
    </source>
</reference>
<dbReference type="Pfam" id="PF08734">
    <property type="entry name" value="GYD"/>
    <property type="match status" value="1"/>
</dbReference>
<dbReference type="Proteomes" id="UP000887222">
    <property type="component" value="Unassembled WGS sequence"/>
</dbReference>
<gene>
    <name evidence="1" type="ORF">NCCP691_05790</name>
</gene>
<evidence type="ECO:0008006" key="3">
    <source>
        <dbReference type="Google" id="ProtNLM"/>
    </source>
</evidence>
<proteinExistence type="predicted"/>